<dbReference type="InterPro" id="IPR006162">
    <property type="entry name" value="Ppantetheine_attach_site"/>
</dbReference>
<dbReference type="EMBL" id="CAXJRC010000043">
    <property type="protein sequence ID" value="CAL2108054.1"/>
    <property type="molecule type" value="Genomic_DNA"/>
</dbReference>
<dbReference type="PANTHER" id="PTHR45527">
    <property type="entry name" value="NONRIBOSOMAL PEPTIDE SYNTHETASE"/>
    <property type="match status" value="1"/>
</dbReference>
<dbReference type="InterPro" id="IPR001611">
    <property type="entry name" value="Leu-rich_rpt"/>
</dbReference>
<dbReference type="RefSeq" id="WP_348739633.1">
    <property type="nucleotide sequence ID" value="NZ_CAXJRC010000043.1"/>
</dbReference>
<dbReference type="InterPro" id="IPR020845">
    <property type="entry name" value="AMP-binding_CS"/>
</dbReference>
<dbReference type="Proteomes" id="UP001497602">
    <property type="component" value="Unassembled WGS sequence"/>
</dbReference>
<dbReference type="InterPro" id="IPR001242">
    <property type="entry name" value="Condensation_dom"/>
</dbReference>
<proteinExistence type="predicted"/>
<dbReference type="Gene3D" id="3.30.559.30">
    <property type="entry name" value="Nonribosomal peptide synthetase, condensation domain"/>
    <property type="match status" value="1"/>
</dbReference>
<dbReference type="PANTHER" id="PTHR45527:SF1">
    <property type="entry name" value="FATTY ACID SYNTHASE"/>
    <property type="match status" value="1"/>
</dbReference>
<dbReference type="Gene3D" id="3.40.50.12780">
    <property type="entry name" value="N-terminal domain of ligase-like"/>
    <property type="match status" value="2"/>
</dbReference>
<dbReference type="Gene3D" id="3.30.300.30">
    <property type="match status" value="2"/>
</dbReference>
<dbReference type="PROSITE" id="PS50075">
    <property type="entry name" value="CARRIER"/>
    <property type="match status" value="2"/>
</dbReference>
<dbReference type="Pfam" id="PF00550">
    <property type="entry name" value="PP-binding"/>
    <property type="match status" value="2"/>
</dbReference>
<comment type="cofactor">
    <cofactor evidence="1">
        <name>pantetheine 4'-phosphate</name>
        <dbReference type="ChEBI" id="CHEBI:47942"/>
    </cofactor>
</comment>
<organism evidence="5 6">
    <name type="scientific">Tenacibaculum vairaonense</name>
    <dbReference type="NCBI Taxonomy" id="3137860"/>
    <lineage>
        <taxon>Bacteria</taxon>
        <taxon>Pseudomonadati</taxon>
        <taxon>Bacteroidota</taxon>
        <taxon>Flavobacteriia</taxon>
        <taxon>Flavobacteriales</taxon>
        <taxon>Flavobacteriaceae</taxon>
        <taxon>Tenacibaculum</taxon>
    </lineage>
</organism>
<dbReference type="InterPro" id="IPR009081">
    <property type="entry name" value="PP-bd_ACP"/>
</dbReference>
<dbReference type="NCBIfam" id="TIGR01733">
    <property type="entry name" value="AA-adenyl-dom"/>
    <property type="match status" value="1"/>
</dbReference>
<feature type="domain" description="Carrier" evidence="4">
    <location>
        <begin position="1760"/>
        <end position="1834"/>
    </location>
</feature>
<protein>
    <recommendedName>
        <fullName evidence="4">Carrier domain-containing protein</fullName>
    </recommendedName>
</protein>
<name>A0ABP1FGQ6_9FLAO</name>
<dbReference type="PROSITE" id="PS00455">
    <property type="entry name" value="AMP_BINDING"/>
    <property type="match status" value="2"/>
</dbReference>
<dbReference type="Gene3D" id="3.30.559.10">
    <property type="entry name" value="Chloramphenicol acetyltransferase-like domain"/>
    <property type="match status" value="1"/>
</dbReference>
<dbReference type="Pfam" id="PF00501">
    <property type="entry name" value="AMP-binding"/>
    <property type="match status" value="2"/>
</dbReference>
<dbReference type="InterPro" id="IPR023213">
    <property type="entry name" value="CAT-like_dom_sf"/>
</dbReference>
<evidence type="ECO:0000256" key="1">
    <source>
        <dbReference type="ARBA" id="ARBA00001957"/>
    </source>
</evidence>
<dbReference type="SUPFAM" id="SSF56801">
    <property type="entry name" value="Acetyl-CoA synthetase-like"/>
    <property type="match status" value="2"/>
</dbReference>
<dbReference type="SUPFAM" id="SSF52777">
    <property type="entry name" value="CoA-dependent acyltransferases"/>
    <property type="match status" value="2"/>
</dbReference>
<keyword evidence="6" id="KW-1185">Reference proteome</keyword>
<comment type="caution">
    <text evidence="5">The sequence shown here is derived from an EMBL/GenBank/DDBJ whole genome shotgun (WGS) entry which is preliminary data.</text>
</comment>
<dbReference type="InterPro" id="IPR036736">
    <property type="entry name" value="ACP-like_sf"/>
</dbReference>
<keyword evidence="3" id="KW-0597">Phosphoprotein</keyword>
<dbReference type="InterPro" id="IPR010071">
    <property type="entry name" value="AA_adenyl_dom"/>
</dbReference>
<dbReference type="InterPro" id="IPR000873">
    <property type="entry name" value="AMP-dep_synth/lig_dom"/>
</dbReference>
<dbReference type="PROSITE" id="PS00012">
    <property type="entry name" value="PHOSPHOPANTETHEINE"/>
    <property type="match status" value="1"/>
</dbReference>
<dbReference type="InterPro" id="IPR042099">
    <property type="entry name" value="ANL_N_sf"/>
</dbReference>
<feature type="domain" description="Carrier" evidence="4">
    <location>
        <begin position="743"/>
        <end position="817"/>
    </location>
</feature>
<evidence type="ECO:0000313" key="5">
    <source>
        <dbReference type="EMBL" id="CAL2108054.1"/>
    </source>
</evidence>
<evidence type="ECO:0000259" key="4">
    <source>
        <dbReference type="PROSITE" id="PS50075"/>
    </source>
</evidence>
<dbReference type="InterPro" id="IPR045851">
    <property type="entry name" value="AMP-bd_C_sf"/>
</dbReference>
<dbReference type="PROSITE" id="PS51450">
    <property type="entry name" value="LRR"/>
    <property type="match status" value="1"/>
</dbReference>
<accession>A0ABP1FGQ6</accession>
<evidence type="ECO:0000256" key="2">
    <source>
        <dbReference type="ARBA" id="ARBA00022450"/>
    </source>
</evidence>
<sequence>MQEIKEIQAINLLENKISTVSSLPQFNKRKQPVSIEYTILGTNNELEKFYKFSNDSEKLEYLLLVSFIVLSYKHMFGSIPFVKSILKQVDSLNELPIALTEIAIGNSVKETIKTIEKNFQEDALILHDNEFFKNKYFKETAQKLLHSEKGVVFHYHNYTQEIASNNEAFSILIDKQEKGLHCNVSSFSNQVDEAQLYGYVYLLEAYLKDIENQLGKTHEKPPKLYKKHFLEMLHIGRGKTIELPSKSIIEQFIDQVQKTPLKTALNFNGKKWSYKELHERSNKIANVLHQKYNVNYGDKVGVLLQRNEYLILSLLAIHKAGASYIPLDVNYPEDRIKFIYKDSGVDILLVNVGQIYQAIEPTNLIAIETLESNELDNSILLNIKKQCEDFYVVYTSGSTGLPKGCQITQKNVTNLCEWAKDQYNTNEFSNILASTSICFDLSIFEIFLPLTIGGTVVLVENIMELMTMEKLPEISLINSIPSLVQELVNNHKLPKNLEVINLAGEPIQESLIHQLHAEQNNVKKVWNLYGPSETTTYSTGKQFAKDNFEGNCIGKPIYNTTTLVLNEDFQPVPYGYPGELFIGGTGVSNGYWNRPELNNEKFITIPEAEEQGIFYKTGDIVTWKHDQTLKFLGRSDTQVKIRGFRIELNEIEQALSQHDQIQQIKVFVQGANNNAKIIACYQSEQEISHKALYTHCLQVIPKYMIPQEFIYFKDIFRTPNGKIDTKRLKEFCGRKNVSELNNNSSNETLNKLLNIIGTIANKKIVPTMNLYEVGFSSIDFIKLLVRIEKDFGVSIKINELFEEATPIAISESIKLNYGKQKEPLRRASKKELYPATFSQERFWLNTKFNKEKPELFHIPSIIKWNKALDLVRLEQAWNTLLEKNEILRTNFIYEKEQLFQKINIFTPVTIEVDYIKDVNLSEVYKTSFFTSGKNLEQDALANIKVIQEAESLFYILFNFHHSIIDGWSLELIFKKLLKYYHESEENKSGQYQFKDYSEYYHQKLLNKSKEKEYWKQKLNLIKEPLQLFDSKKEKSTIGGTHIATLGTIKFKELTKVFREHHSSLFQGIASILGVLFRRYGNEKNIMVGMPSANRPFEVLEDIPGLFLDVLFFHLSLDENIPFSNLLKKTKTEITESIANQEFPLDALLKENSHKNKGDFDVFIAYQQYGNFKQKKLENNVEVISCPIKYAKHPLSIYFYEKAENLEFFIEYQKDKISDNEVVRLWKHFEKIIDVVINDANILIDNISILDKEEEKDIQKFEVGIKEDILPFTLFELFEKNIHRNVFKNAIHHKEAEYSYAYCNQYAKIIHEALVQKDISISEEKLVIAIDLPNGVGRVAAILGVLRHGGIVLPIQPDFPLERKKVILEEAKVSICITDALSEIYTEDKSVLLPKYSDKKISIPKVKVHSEEGAWLIFTSGSTGKPKGVLLSHENIVNMLFWFADYFQLGNKSVFPQKTNISFVDSIAEFLIPLCITSGTVYLRPEEGIVKNTEALNIWLKNIQVTHIQFVPEIFDHFYSQIQSIPESLNHLLLSGNKITSYHDLTCKLYNVYGASETTAYTLVKQIQEKEEIKSIGNPVCNTTIKIINDSGKRVPIGIKGELYIKGKLIFNGYINQEEQPFVLDVSHKKWYRTNDVVSWDENGNVIFHGRKGNVVKVKGVRIDLSEIEAVTSAIFGVQTAIAKVLEEEENNILVVFLHTSQNITLKEIQEVVKKEIPSYAQPTAYRLIREIPFNTSGKVNKKELNLSYGEVPKSGYVYVAHQTETEKVLTNMIKELIKLEEVSVEDNYFDLGIDSMNLIKLEKLVSETFFKVAITDFFTYTSIRSLAEFIDNKGITKSIDFTFWENEFTAETKRSLTNDVYDELTVNINEENCEILENLCQQYQVKQAKLINAFACYGLANILEKEAINYAFIENDIVSSLQLSFTEIQTKEEFIHTFLNSFKTDNAKLQYAIENIRVENYQRSDHGLIMVSVQENADSETVQSVFDILIKTSKSQINILWREAYIPEEICLDLVDMIMSIIESFAEVENPQ</sequence>
<dbReference type="SUPFAM" id="SSF47336">
    <property type="entry name" value="ACP-like"/>
    <property type="match status" value="2"/>
</dbReference>
<dbReference type="Pfam" id="PF00668">
    <property type="entry name" value="Condensation"/>
    <property type="match status" value="1"/>
</dbReference>
<gene>
    <name evidence="5" type="ORF">T190115A13A_60049</name>
</gene>
<evidence type="ECO:0000313" key="6">
    <source>
        <dbReference type="Proteomes" id="UP001497602"/>
    </source>
</evidence>
<dbReference type="Gene3D" id="1.10.1200.10">
    <property type="entry name" value="ACP-like"/>
    <property type="match status" value="2"/>
</dbReference>
<evidence type="ECO:0000256" key="3">
    <source>
        <dbReference type="ARBA" id="ARBA00022553"/>
    </source>
</evidence>
<keyword evidence="2" id="KW-0596">Phosphopantetheine</keyword>
<reference evidence="5 6" key="1">
    <citation type="submission" date="2024-05" db="EMBL/GenBank/DDBJ databases">
        <authorList>
            <person name="Duchaud E."/>
        </authorList>
    </citation>
    <scope>NUCLEOTIDE SEQUENCE [LARGE SCALE GENOMIC DNA]</scope>
    <source>
        <strain evidence="5">Ena-SAMPLE-TAB-13-05-2024-13:56:06:370-140305</strain>
    </source>
</reference>